<dbReference type="PROSITE" id="PS50181">
    <property type="entry name" value="FBOX"/>
    <property type="match status" value="1"/>
</dbReference>
<dbReference type="InterPro" id="IPR036047">
    <property type="entry name" value="F-box-like_dom_sf"/>
</dbReference>
<proteinExistence type="predicted"/>
<reference evidence="2" key="2">
    <citation type="submission" date="2012-06" db="EMBL/GenBank/DDBJ databases">
        <title>Annotation of the Genome Sequence of Fusarium oxysporum Fo47.</title>
        <authorList>
            <consortium name="The Broad Institute Genomics Platform"/>
            <person name="Ma L.-J."/>
            <person name="Corby-Kistler H."/>
            <person name="Broz K."/>
            <person name="Gale L.R."/>
            <person name="Jonkers W."/>
            <person name="O'Donnell K."/>
            <person name="Ploetz R."/>
            <person name="Steinberg C."/>
            <person name="Schwartz D.C."/>
            <person name="VanEtten H."/>
            <person name="Zhou S."/>
            <person name="Young S.K."/>
            <person name="Zeng Q."/>
            <person name="Gargeya S."/>
            <person name="Fitzgerald M."/>
            <person name="Abouelleil A."/>
            <person name="Alvarado L."/>
            <person name="Chapman S.B."/>
            <person name="Gainer-Dewar J."/>
            <person name="Goldberg J."/>
            <person name="Griggs A."/>
            <person name="Gujja S."/>
            <person name="Hansen M."/>
            <person name="Howarth C."/>
            <person name="Imamovic A."/>
            <person name="Ireland A."/>
            <person name="Larimer J."/>
            <person name="McCowan C."/>
            <person name="Murphy C."/>
            <person name="Pearson M."/>
            <person name="Poon T.W."/>
            <person name="Priest M."/>
            <person name="Roberts A."/>
            <person name="Saif S."/>
            <person name="Shea T."/>
            <person name="Sykes S."/>
            <person name="Wortman J."/>
            <person name="Nusbaum C."/>
            <person name="Birren B."/>
        </authorList>
    </citation>
    <scope>NUCLEOTIDE SEQUENCE</scope>
    <source>
        <strain evidence="2">Fo47</strain>
    </source>
</reference>
<dbReference type="InterPro" id="IPR001810">
    <property type="entry name" value="F-box_dom"/>
</dbReference>
<gene>
    <name evidence="2" type="ORF">FOZG_17443</name>
</gene>
<dbReference type="AlphaFoldDB" id="W9JAL2"/>
<dbReference type="VEuPathDB" id="FungiDB:FOZG_17443"/>
<feature type="domain" description="F-box" evidence="1">
    <location>
        <begin position="1"/>
        <end position="50"/>
    </location>
</feature>
<name>W9JAL2_FUSOX</name>
<reference evidence="2" key="1">
    <citation type="submission" date="2011-06" db="EMBL/GenBank/DDBJ databases">
        <title>The Genome Sequence of Fusarium oxysporum Fo47.</title>
        <authorList>
            <consortium name="The Broad Institute Genome Sequencing Platform"/>
            <person name="Ma L.-J."/>
            <person name="Gale L.R."/>
            <person name="Schwartz D.C."/>
            <person name="Zhou S."/>
            <person name="Corby-Kistler H."/>
            <person name="Young S.K."/>
            <person name="Zeng Q."/>
            <person name="Gargeya S."/>
            <person name="Fitzgerald M."/>
            <person name="Haas B."/>
            <person name="Abouelleil A."/>
            <person name="Alvarado L."/>
            <person name="Arachchi H.M."/>
            <person name="Berlin A."/>
            <person name="Brown A."/>
            <person name="Chapman S.B."/>
            <person name="Chen Z."/>
            <person name="Dunbar C."/>
            <person name="Freedman E."/>
            <person name="Gearin G."/>
            <person name="Gellesch M."/>
            <person name="Goldberg J."/>
            <person name="Griggs A."/>
            <person name="Gujja S."/>
            <person name="Heiman D."/>
            <person name="Howarth C."/>
            <person name="Larson L."/>
            <person name="Lui A."/>
            <person name="MacDonald P.J.P."/>
            <person name="Mehta T."/>
            <person name="Montmayeur A."/>
            <person name="Murphy C."/>
            <person name="Neiman D."/>
            <person name="Pearson M."/>
            <person name="Priest M."/>
            <person name="Roberts A."/>
            <person name="Saif S."/>
            <person name="Shea T."/>
            <person name="Shenoy N."/>
            <person name="Sisk P."/>
            <person name="Stolte C."/>
            <person name="Sykes S."/>
            <person name="Wortman J."/>
            <person name="Nusbaum C."/>
            <person name="Birren B."/>
        </authorList>
    </citation>
    <scope>NUCLEOTIDE SEQUENCE [LARGE SCALE GENOMIC DNA]</scope>
    <source>
        <strain evidence="2">Fo47</strain>
    </source>
</reference>
<accession>W9JAL2</accession>
<evidence type="ECO:0000313" key="2">
    <source>
        <dbReference type="EMBL" id="EWZ28886.1"/>
    </source>
</evidence>
<dbReference type="Proteomes" id="UP000030766">
    <property type="component" value="Unassembled WGS sequence"/>
</dbReference>
<dbReference type="SUPFAM" id="SSF52047">
    <property type="entry name" value="RNI-like"/>
    <property type="match status" value="1"/>
</dbReference>
<dbReference type="EMBL" id="JH717918">
    <property type="protein sequence ID" value="EWZ28886.1"/>
    <property type="molecule type" value="Genomic_DNA"/>
</dbReference>
<protein>
    <recommendedName>
        <fullName evidence="1">F-box domain-containing protein</fullName>
    </recommendedName>
</protein>
<sequence>MATLLELPEDVIHSVAELLPVNDFFSLRLSCRRLNAMSLHAFIRVYFQTRYVMIEEHSLQTLISISQHETFGPAVRALGFCTEHLLEMDDEQSRDFFAFLEAGWGRGYPCEDEFEEEFGDESDEDLEMEEDDKEDFYDRVYRERLDDQKTLLLGHDILYLAQAMTGLPNCKTLILTDARIPWGASRLKREVGSELSRGFHPDNFEDEQFVQRILQVMLSAVAKSELPVEKLDFYLGHVDEPKSVNPISLQLLDWPVYVSPIAWTLTSLTSLRLLISPFYKNNRAYGWEKRAMGFFDLFPQLSHFTLAFDDEFDNHTVFPIFSELLKIPQLRVMELARFEATAAELTKMLLRHQSTLEEITLREVKMNEAGSWTSVLSTVRDMPQFHSFTMKQCLIGDWFFTDVSDEIDEVISIKDRERIEELAAQIEIVSAEMAAK</sequence>
<dbReference type="HOGENOM" id="CLU_051367_1_0_1"/>
<dbReference type="Pfam" id="PF00646">
    <property type="entry name" value="F-box"/>
    <property type="match status" value="1"/>
</dbReference>
<organism evidence="2">
    <name type="scientific">Fusarium oxysporum Fo47</name>
    <dbReference type="NCBI Taxonomy" id="660027"/>
    <lineage>
        <taxon>Eukaryota</taxon>
        <taxon>Fungi</taxon>
        <taxon>Dikarya</taxon>
        <taxon>Ascomycota</taxon>
        <taxon>Pezizomycotina</taxon>
        <taxon>Sordariomycetes</taxon>
        <taxon>Hypocreomycetidae</taxon>
        <taxon>Hypocreales</taxon>
        <taxon>Nectriaceae</taxon>
        <taxon>Fusarium</taxon>
        <taxon>Fusarium oxysporum species complex</taxon>
    </lineage>
</organism>
<dbReference type="SUPFAM" id="SSF81383">
    <property type="entry name" value="F-box domain"/>
    <property type="match status" value="1"/>
</dbReference>
<evidence type="ECO:0000259" key="1">
    <source>
        <dbReference type="PROSITE" id="PS50181"/>
    </source>
</evidence>